<keyword evidence="5" id="KW-0131">Cell cycle</keyword>
<dbReference type="Gene3D" id="1.10.238.10">
    <property type="entry name" value="EF-hand"/>
    <property type="match status" value="1"/>
</dbReference>
<evidence type="ECO:0000313" key="10">
    <source>
        <dbReference type="EMBL" id="WZN61037.1"/>
    </source>
</evidence>
<dbReference type="PROSITE" id="PS50222">
    <property type="entry name" value="EF_HAND_2"/>
    <property type="match status" value="2"/>
</dbReference>
<evidence type="ECO:0000256" key="3">
    <source>
        <dbReference type="ARBA" id="ARBA00022776"/>
    </source>
</evidence>
<dbReference type="InterPro" id="IPR011992">
    <property type="entry name" value="EF-hand-dom_pair"/>
</dbReference>
<protein>
    <recommendedName>
        <fullName evidence="7">Caltractin</fullName>
    </recommendedName>
    <alternativeName>
        <fullName evidence="8">Centrin</fullName>
    </alternativeName>
</protein>
<dbReference type="InterPro" id="IPR050230">
    <property type="entry name" value="CALM/Myosin/TropC-like"/>
</dbReference>
<keyword evidence="1" id="KW-0132">Cell division</keyword>
<organism evidence="10 11">
    <name type="scientific">Chloropicon roscoffensis</name>
    <dbReference type="NCBI Taxonomy" id="1461544"/>
    <lineage>
        <taxon>Eukaryota</taxon>
        <taxon>Viridiplantae</taxon>
        <taxon>Chlorophyta</taxon>
        <taxon>Chloropicophyceae</taxon>
        <taxon>Chloropicales</taxon>
        <taxon>Chloropicaceae</taxon>
        <taxon>Chloropicon</taxon>
    </lineage>
</organism>
<accession>A0AAX4P549</accession>
<evidence type="ECO:0000256" key="8">
    <source>
        <dbReference type="ARBA" id="ARBA00041736"/>
    </source>
</evidence>
<dbReference type="PANTHER" id="PTHR23048">
    <property type="entry name" value="MYOSIN LIGHT CHAIN 1, 3"/>
    <property type="match status" value="1"/>
</dbReference>
<dbReference type="FunFam" id="1.10.238.10:FF:000178">
    <property type="entry name" value="Calmodulin-2 A"/>
    <property type="match status" value="1"/>
</dbReference>
<dbReference type="Proteomes" id="UP001472866">
    <property type="component" value="Chromosome 03"/>
</dbReference>
<comment type="function">
    <text evidence="6">This calcium-binding protein is found in the basal body complexes (the functional homolog of the centrosome in animal cell). In mitotic cells it is specifically associated with the poles of the mitotic spindles at the sites of the duplicated basal body complexes.</text>
</comment>
<dbReference type="InterPro" id="IPR002048">
    <property type="entry name" value="EF_hand_dom"/>
</dbReference>
<evidence type="ECO:0000313" key="11">
    <source>
        <dbReference type="Proteomes" id="UP001472866"/>
    </source>
</evidence>
<evidence type="ECO:0000259" key="9">
    <source>
        <dbReference type="PROSITE" id="PS50222"/>
    </source>
</evidence>
<dbReference type="PROSITE" id="PS00018">
    <property type="entry name" value="EF_HAND_1"/>
    <property type="match status" value="1"/>
</dbReference>
<dbReference type="SUPFAM" id="SSF47473">
    <property type="entry name" value="EF-hand"/>
    <property type="match status" value="1"/>
</dbReference>
<evidence type="ECO:0000256" key="6">
    <source>
        <dbReference type="ARBA" id="ARBA00037153"/>
    </source>
</evidence>
<dbReference type="EMBL" id="CP151503">
    <property type="protein sequence ID" value="WZN61037.1"/>
    <property type="molecule type" value="Genomic_DNA"/>
</dbReference>
<reference evidence="10 11" key="1">
    <citation type="submission" date="2024-03" db="EMBL/GenBank/DDBJ databases">
        <title>Complete genome sequence of the green alga Chloropicon roscoffensis RCC1871.</title>
        <authorList>
            <person name="Lemieux C."/>
            <person name="Pombert J.-F."/>
            <person name="Otis C."/>
            <person name="Turmel M."/>
        </authorList>
    </citation>
    <scope>NUCLEOTIDE SEQUENCE [LARGE SCALE GENOMIC DNA]</scope>
    <source>
        <strain evidence="10 11">RCC1871</strain>
    </source>
</reference>
<dbReference type="GO" id="GO:0005509">
    <property type="term" value="F:calcium ion binding"/>
    <property type="evidence" value="ECO:0007669"/>
    <property type="project" value="InterPro"/>
</dbReference>
<dbReference type="PANTHER" id="PTHR23048:SF59">
    <property type="entry name" value="EF-HAND SUPERFAMILY PROTEIN"/>
    <property type="match status" value="1"/>
</dbReference>
<feature type="domain" description="EF-hand" evidence="9">
    <location>
        <begin position="74"/>
        <end position="109"/>
    </location>
</feature>
<gene>
    <name evidence="10" type="ORF">HKI87_03g25710</name>
</gene>
<keyword evidence="11" id="KW-1185">Reference proteome</keyword>
<evidence type="ECO:0000256" key="4">
    <source>
        <dbReference type="ARBA" id="ARBA00022837"/>
    </source>
</evidence>
<evidence type="ECO:0000256" key="2">
    <source>
        <dbReference type="ARBA" id="ARBA00022737"/>
    </source>
</evidence>
<feature type="domain" description="EF-hand" evidence="9">
    <location>
        <begin position="38"/>
        <end position="73"/>
    </location>
</feature>
<keyword evidence="3" id="KW-0498">Mitosis</keyword>
<name>A0AAX4P549_9CHLO</name>
<dbReference type="GO" id="GO:0016460">
    <property type="term" value="C:myosin II complex"/>
    <property type="evidence" value="ECO:0007669"/>
    <property type="project" value="TreeGrafter"/>
</dbReference>
<dbReference type="GO" id="GO:0051301">
    <property type="term" value="P:cell division"/>
    <property type="evidence" value="ECO:0007669"/>
    <property type="project" value="UniProtKB-KW"/>
</dbReference>
<dbReference type="AlphaFoldDB" id="A0AAX4P549"/>
<keyword evidence="4" id="KW-0106">Calcium</keyword>
<evidence type="ECO:0000256" key="1">
    <source>
        <dbReference type="ARBA" id="ARBA00022618"/>
    </source>
</evidence>
<sequence length="313" mass="34897">MSRPKARFICTKPQGLGTGTTVWLQKHGVSVRPSLSSKKIQEITAVFELFDEDDSGAIVVEEAHTALKLLGLRATKSQVAKLVEKYDVNDSGDLDIDEFIQMMTEHLVDQEDAEAEEGDEFDINSLKDSGFNTNELNLVLGALRRRNLLQALLEKDYKGLDLQQRRLRNSVLASGLRPIPEQTSVAKGHRRVDSTGTPTMEQIRQARKESMMMYFKSKRKLKLPKIQVPKKKSLQGGLESPEPKVKCFTGKSPLLREGNNYNEIARRISQGKYSTPLLKTIAGGGRGAGGGTTSIHRFPGLDSYMKSSGRHRW</sequence>
<proteinExistence type="predicted"/>
<evidence type="ECO:0000256" key="7">
    <source>
        <dbReference type="ARBA" id="ARBA00039772"/>
    </source>
</evidence>
<dbReference type="Pfam" id="PF13499">
    <property type="entry name" value="EF-hand_7"/>
    <property type="match status" value="1"/>
</dbReference>
<evidence type="ECO:0000256" key="5">
    <source>
        <dbReference type="ARBA" id="ARBA00023306"/>
    </source>
</evidence>
<dbReference type="InterPro" id="IPR018247">
    <property type="entry name" value="EF_Hand_1_Ca_BS"/>
</dbReference>
<keyword evidence="2" id="KW-0677">Repeat</keyword>
<dbReference type="SMART" id="SM00054">
    <property type="entry name" value="EFh"/>
    <property type="match status" value="2"/>
</dbReference>
<dbReference type="CDD" id="cd00051">
    <property type="entry name" value="EFh"/>
    <property type="match status" value="1"/>
</dbReference>